<name>A0A4P8IF14_9FIRM</name>
<keyword evidence="1" id="KW-0472">Membrane</keyword>
<proteinExistence type="predicted"/>
<dbReference type="OrthoDB" id="1690999at2"/>
<sequence length="221" mass="25486">MKLKKSTVTVIVLSWILFFCACFLIFLKLDKEHTEKITNEKIFREETKASEKENTDVSATARQVESETDKVLAFMKNYYKKLEAGDEKGLKAMTEDPKELISSRTVKKLHKYVEAYQDLSFHVEEGADDNSYIVYAVYNTKIRGIKTSAPGMSQYYVVKKGQSFQLYNNEKHYTDQIKNALNIALGKEKVKQLIKETNNAFEKALKSDKKLKKFFDKGKSS</sequence>
<feature type="transmembrane region" description="Helical" evidence="1">
    <location>
        <begin position="6"/>
        <end position="27"/>
    </location>
</feature>
<dbReference type="PROSITE" id="PS51257">
    <property type="entry name" value="PROKAR_LIPOPROTEIN"/>
    <property type="match status" value="1"/>
</dbReference>
<dbReference type="AlphaFoldDB" id="A0A4P8IF14"/>
<dbReference type="KEGG" id="arf:AR1Y2_1991"/>
<evidence type="ECO:0000256" key="1">
    <source>
        <dbReference type="SAM" id="Phobius"/>
    </source>
</evidence>
<evidence type="ECO:0000313" key="3">
    <source>
        <dbReference type="Proteomes" id="UP000298653"/>
    </source>
</evidence>
<accession>A0A4P8IF14</accession>
<evidence type="ECO:0000313" key="2">
    <source>
        <dbReference type="EMBL" id="QCP35445.1"/>
    </source>
</evidence>
<dbReference type="Proteomes" id="UP000298653">
    <property type="component" value="Chromosome"/>
</dbReference>
<reference evidence="2 3" key="1">
    <citation type="submission" date="2019-05" db="EMBL/GenBank/DDBJ databases">
        <title>Complete genome sequencing of Anaerostipes rhamnosivorans.</title>
        <authorList>
            <person name="Bui T.P.N."/>
            <person name="de Vos W.M."/>
        </authorList>
    </citation>
    <scope>NUCLEOTIDE SEQUENCE [LARGE SCALE GENOMIC DNA]</scope>
    <source>
        <strain evidence="2 3">1y2</strain>
    </source>
</reference>
<protein>
    <submittedName>
        <fullName evidence="2">Uncharacterized protein</fullName>
    </submittedName>
</protein>
<gene>
    <name evidence="2" type="ORF">AR1Y2_1991</name>
</gene>
<dbReference type="RefSeq" id="WP_137328827.1">
    <property type="nucleotide sequence ID" value="NZ_CP040058.1"/>
</dbReference>
<dbReference type="EMBL" id="CP040058">
    <property type="protein sequence ID" value="QCP35445.1"/>
    <property type="molecule type" value="Genomic_DNA"/>
</dbReference>
<keyword evidence="1" id="KW-0812">Transmembrane</keyword>
<keyword evidence="3" id="KW-1185">Reference proteome</keyword>
<keyword evidence="1" id="KW-1133">Transmembrane helix</keyword>
<organism evidence="2 3">
    <name type="scientific">Anaerostipes rhamnosivorans</name>
    <dbReference type="NCBI Taxonomy" id="1229621"/>
    <lineage>
        <taxon>Bacteria</taxon>
        <taxon>Bacillati</taxon>
        <taxon>Bacillota</taxon>
        <taxon>Clostridia</taxon>
        <taxon>Lachnospirales</taxon>
        <taxon>Lachnospiraceae</taxon>
        <taxon>Anaerostipes</taxon>
    </lineage>
</organism>